<dbReference type="InterPro" id="IPR050393">
    <property type="entry name" value="MFP_Efflux_Pump"/>
</dbReference>
<dbReference type="AlphaFoldDB" id="A0A291HU21"/>
<dbReference type="InterPro" id="IPR058625">
    <property type="entry name" value="MdtA-like_BSH"/>
</dbReference>
<evidence type="ECO:0000256" key="1">
    <source>
        <dbReference type="ARBA" id="ARBA00009477"/>
    </source>
</evidence>
<dbReference type="EMBL" id="CP012621">
    <property type="protein sequence ID" value="ATG75612.1"/>
    <property type="molecule type" value="Genomic_DNA"/>
</dbReference>
<dbReference type="RefSeq" id="WP_096780187.1">
    <property type="nucleotide sequence ID" value="NZ_CP012621.1"/>
</dbReference>
<sequence length="349" mass="38426">MTPEQSFSRWVRVALGIFILAFGYFVLADNYAPMTPQAQVQRYVVPVAPRVAGQVSRVWVENNQPVAVGDLLFELDDSDYRLALERTELALGLAETELARQRAAVRAAGSLLEQQRLQAQELEREAARLGRLRRDGHLSIQQLEQAQNLAAQAQSGLASAEARLQEARQGARAAEVGLRQAENARAQARLALSRTRVRAELAGRVGNLQLKEGIYAQAGGPLLALVSEQAWVTADLREKSLRHVATGTPVGIVFDALPGEVFRGRVESIDSGVREGQQAADGQLAQPVNSDRWVRDAQRLRIQIGLEEPLPALATGAKATVQLFPANNWLFRAMGRIQLWLASQLRYLY</sequence>
<proteinExistence type="inferred from homology"/>
<name>A0A291HU21_9GAMM</name>
<accession>A0A291HU21</accession>
<dbReference type="Proteomes" id="UP000217763">
    <property type="component" value="Chromosome"/>
</dbReference>
<dbReference type="SUPFAM" id="SSF111369">
    <property type="entry name" value="HlyD-like secretion proteins"/>
    <property type="match status" value="2"/>
</dbReference>
<dbReference type="Gene3D" id="2.40.50.100">
    <property type="match status" value="1"/>
</dbReference>
<dbReference type="KEGG" id="zdf:AN401_18605"/>
<feature type="coiled-coil region" evidence="2">
    <location>
        <begin position="105"/>
        <end position="198"/>
    </location>
</feature>
<evidence type="ECO:0000259" key="4">
    <source>
        <dbReference type="Pfam" id="PF25963"/>
    </source>
</evidence>
<dbReference type="PANTHER" id="PTHR30367:SF6">
    <property type="entry name" value="SECRETION PROTEIN-RELATED"/>
    <property type="match status" value="1"/>
</dbReference>
<evidence type="ECO:0000256" key="2">
    <source>
        <dbReference type="SAM" id="Coils"/>
    </source>
</evidence>
<evidence type="ECO:0000259" key="3">
    <source>
        <dbReference type="Pfam" id="PF25917"/>
    </source>
</evidence>
<organism evidence="5 6">
    <name type="scientific">Zobellella denitrificans</name>
    <dbReference type="NCBI Taxonomy" id="347534"/>
    <lineage>
        <taxon>Bacteria</taxon>
        <taxon>Pseudomonadati</taxon>
        <taxon>Pseudomonadota</taxon>
        <taxon>Gammaproteobacteria</taxon>
        <taxon>Aeromonadales</taxon>
        <taxon>Aeromonadaceae</taxon>
        <taxon>Zobellella</taxon>
    </lineage>
</organism>
<dbReference type="InterPro" id="IPR058634">
    <property type="entry name" value="AaeA-lik-b-barrel"/>
</dbReference>
<keyword evidence="6" id="KW-1185">Reference proteome</keyword>
<dbReference type="Gene3D" id="2.40.30.170">
    <property type="match status" value="1"/>
</dbReference>
<dbReference type="Gene3D" id="1.10.287.470">
    <property type="entry name" value="Helix hairpin bin"/>
    <property type="match status" value="1"/>
</dbReference>
<dbReference type="Pfam" id="PF25917">
    <property type="entry name" value="BSH_RND"/>
    <property type="match status" value="1"/>
</dbReference>
<evidence type="ECO:0000313" key="6">
    <source>
        <dbReference type="Proteomes" id="UP000217763"/>
    </source>
</evidence>
<gene>
    <name evidence="5" type="ORF">AN401_18605</name>
</gene>
<feature type="domain" description="p-hydroxybenzoic acid efflux pump subunit AaeA-like beta-barrel" evidence="4">
    <location>
        <begin position="232"/>
        <end position="322"/>
    </location>
</feature>
<feature type="domain" description="Multidrug resistance protein MdtA-like barrel-sandwich hybrid" evidence="3">
    <location>
        <begin position="44"/>
        <end position="225"/>
    </location>
</feature>
<protein>
    <submittedName>
        <fullName evidence="5">Secretion protein HlyD</fullName>
    </submittedName>
</protein>
<dbReference type="Pfam" id="PF25963">
    <property type="entry name" value="Beta-barrel_AAEA"/>
    <property type="match status" value="1"/>
</dbReference>
<comment type="similarity">
    <text evidence="1">Belongs to the membrane fusion protein (MFP) (TC 8.A.1) family.</text>
</comment>
<reference evidence="6" key="1">
    <citation type="submission" date="2015-09" db="EMBL/GenBank/DDBJ databases">
        <authorList>
            <person name="Shao Z."/>
            <person name="Wang L."/>
        </authorList>
    </citation>
    <scope>NUCLEOTIDE SEQUENCE [LARGE SCALE GENOMIC DNA]</scope>
    <source>
        <strain evidence="6">F13-1</strain>
    </source>
</reference>
<evidence type="ECO:0000313" key="5">
    <source>
        <dbReference type="EMBL" id="ATG75612.1"/>
    </source>
</evidence>
<keyword evidence="2" id="KW-0175">Coiled coil</keyword>
<dbReference type="PANTHER" id="PTHR30367">
    <property type="entry name" value="P-HYDROXYBENZOIC ACID EFFLUX PUMP SUBUNIT AAEA-RELATED"/>
    <property type="match status" value="1"/>
</dbReference>